<gene>
    <name evidence="1" type="ORF">SmaCSM2_08255</name>
</gene>
<name>A0AAD0BSN1_STEMA</name>
<accession>A0AAD0BSN1</accession>
<sequence length="66" mass="7002">MSTKVDTYQQPREPVEGGAVSECGVSAAWMPRPSPHGRVHGVPALRHRPANPGNASFCCCRCLGLA</sequence>
<dbReference type="EMBL" id="CP025298">
    <property type="protein sequence ID" value="AUI07173.1"/>
    <property type="molecule type" value="Genomic_DNA"/>
</dbReference>
<protein>
    <submittedName>
        <fullName evidence="1">Uncharacterized protein</fullName>
    </submittedName>
</protein>
<dbReference type="AlphaFoldDB" id="A0AAD0BSN1"/>
<evidence type="ECO:0000313" key="1">
    <source>
        <dbReference type="EMBL" id="AUI07173.1"/>
    </source>
</evidence>
<evidence type="ECO:0000313" key="2">
    <source>
        <dbReference type="Proteomes" id="UP000234414"/>
    </source>
</evidence>
<proteinExistence type="predicted"/>
<reference evidence="1 2" key="1">
    <citation type="submission" date="2017-12" db="EMBL/GenBank/DDBJ databases">
        <title>Complete Genome Sequence of Stenotrophomonas maltophilia CSM2.</title>
        <authorList>
            <person name="Castro-Jaimes S."/>
            <person name="Lopez-Leal G."/>
            <person name="Barberena Jonas C."/>
            <person name="Bustos P."/>
            <person name="Perez-Oseguera A."/>
            <person name="Cevallos M.A."/>
        </authorList>
    </citation>
    <scope>NUCLEOTIDE SEQUENCE [LARGE SCALE GENOMIC DNA]</scope>
    <source>
        <strain evidence="1 2">CSM2</strain>
    </source>
</reference>
<organism evidence="1 2">
    <name type="scientific">Stenotrophomonas maltophilia</name>
    <name type="common">Pseudomonas maltophilia</name>
    <name type="synonym">Xanthomonas maltophilia</name>
    <dbReference type="NCBI Taxonomy" id="40324"/>
    <lineage>
        <taxon>Bacteria</taxon>
        <taxon>Pseudomonadati</taxon>
        <taxon>Pseudomonadota</taxon>
        <taxon>Gammaproteobacteria</taxon>
        <taxon>Lysobacterales</taxon>
        <taxon>Lysobacteraceae</taxon>
        <taxon>Stenotrophomonas</taxon>
        <taxon>Stenotrophomonas maltophilia group</taxon>
    </lineage>
</organism>
<dbReference type="Proteomes" id="UP000234414">
    <property type="component" value="Chromosome"/>
</dbReference>